<gene>
    <name evidence="7" type="ORF">CHIRRI_LOCUS14577</name>
</gene>
<dbReference type="SUPFAM" id="SSF53067">
    <property type="entry name" value="Actin-like ATPase domain"/>
    <property type="match status" value="2"/>
</dbReference>
<sequence>MEKTYLGFDCSTQKLKAVQLNDNLETLYQAEVKFDLDFPEYQTNGGVRASEKPNEFYCNPVMWIRALETVLDRLMLQGANFMTVISISGSTQQHGSVYWNKNGIDTLHNLDPDNFLYKQLNEDAFAIKRSPIWMDSSTGKQCKEIEEFVGGKDEMVRITGSKCYERFTGAQIRKIFQEQLDNYNNTERISLISSFLASIFLNKIAPIDHSDGSGMNLLDINTRCWSKKCLDACADNLEEKLGDAIPTDTIIGKIGQFFIQRYSFNPECKIVAFTGDNPSALAGLNINDDCLAFSLGTSDTIMLSLDNRPAFNDDGHILIHPTKKNGFMGLLCFKNAALIRDTFKKAEANNSWEIFSELLQSSSRGNNGYMAAHFLSQEILPNVKGTLRWSILDNFENTGKRAQLIQFPTQQIEIRALIEGQMLNRKIYAMEIGFKFGSKSKILATGGTSNNHTILQVMSDVFNSPVYIQKTPEAACLGAAYRAKYVMYKESAIERGDTYDDYHNYIKNYCDKKHCYIQRVAEPHADSQEIYDPMLVRYRELIKVMMQQQE</sequence>
<evidence type="ECO:0000259" key="6">
    <source>
        <dbReference type="Pfam" id="PF02782"/>
    </source>
</evidence>
<evidence type="ECO:0000313" key="7">
    <source>
        <dbReference type="EMBL" id="CAG9811770.1"/>
    </source>
</evidence>
<comment type="catalytic activity">
    <reaction evidence="4">
        <text>D-xylulose + ATP = D-xylulose 5-phosphate + ADP + H(+)</text>
        <dbReference type="Rhea" id="RHEA:10964"/>
        <dbReference type="ChEBI" id="CHEBI:15378"/>
        <dbReference type="ChEBI" id="CHEBI:17140"/>
        <dbReference type="ChEBI" id="CHEBI:30616"/>
        <dbReference type="ChEBI" id="CHEBI:57737"/>
        <dbReference type="ChEBI" id="CHEBI:456216"/>
        <dbReference type="EC" id="2.7.1.17"/>
    </reaction>
</comment>
<feature type="domain" description="Carbohydrate kinase FGGY N-terminal" evidence="5">
    <location>
        <begin position="129"/>
        <end position="283"/>
    </location>
</feature>
<dbReference type="OrthoDB" id="1728974at2759"/>
<reference evidence="7" key="2">
    <citation type="submission" date="2022-10" db="EMBL/GenBank/DDBJ databases">
        <authorList>
            <consortium name="ENA_rothamsted_submissions"/>
            <consortium name="culmorum"/>
            <person name="King R."/>
        </authorList>
    </citation>
    <scope>NUCLEOTIDE SEQUENCE</scope>
</reference>
<dbReference type="EMBL" id="OU895880">
    <property type="protein sequence ID" value="CAG9811770.1"/>
    <property type="molecule type" value="Genomic_DNA"/>
</dbReference>
<dbReference type="EC" id="2.7.1.17" evidence="4"/>
<dbReference type="InterPro" id="IPR018485">
    <property type="entry name" value="FGGY_C"/>
</dbReference>
<dbReference type="FunFam" id="3.30.420.40:FF:000118">
    <property type="entry name" value="Xylulose kinase 2"/>
    <property type="match status" value="1"/>
</dbReference>
<dbReference type="PIRSF" id="PIRSF000538">
    <property type="entry name" value="GlpK"/>
    <property type="match status" value="1"/>
</dbReference>
<dbReference type="InterPro" id="IPR018484">
    <property type="entry name" value="FGGY_N"/>
</dbReference>
<dbReference type="GO" id="GO:0005524">
    <property type="term" value="F:ATP binding"/>
    <property type="evidence" value="ECO:0007669"/>
    <property type="project" value="UniProtKB-KW"/>
</dbReference>
<evidence type="ECO:0000256" key="4">
    <source>
        <dbReference type="RuleBase" id="RU367058"/>
    </source>
</evidence>
<name>A0A9N9S9A8_9DIPT</name>
<keyword evidence="8" id="KW-1185">Reference proteome</keyword>
<dbReference type="Proteomes" id="UP001153620">
    <property type="component" value="Chromosome 4"/>
</dbReference>
<reference evidence="7" key="1">
    <citation type="submission" date="2022-01" db="EMBL/GenBank/DDBJ databases">
        <authorList>
            <person name="King R."/>
        </authorList>
    </citation>
    <scope>NUCLEOTIDE SEQUENCE</scope>
</reference>
<keyword evidence="3 4" id="KW-0418">Kinase</keyword>
<dbReference type="AlphaFoldDB" id="A0A9N9S9A8"/>
<evidence type="ECO:0000256" key="2">
    <source>
        <dbReference type="ARBA" id="ARBA00022679"/>
    </source>
</evidence>
<dbReference type="GO" id="GO:0005997">
    <property type="term" value="P:xylulose metabolic process"/>
    <property type="evidence" value="ECO:0007669"/>
    <property type="project" value="UniProtKB-UniRule"/>
</dbReference>
<feature type="domain" description="Carbohydrate kinase FGGY C-terminal" evidence="6">
    <location>
        <begin position="291"/>
        <end position="485"/>
    </location>
</feature>
<dbReference type="InterPro" id="IPR042024">
    <property type="entry name" value="D-XK_euk"/>
</dbReference>
<comment type="similarity">
    <text evidence="1 4">Belongs to the FGGY kinase family.</text>
</comment>
<dbReference type="GO" id="GO:0004856">
    <property type="term" value="F:D-xylulokinase activity"/>
    <property type="evidence" value="ECO:0007669"/>
    <property type="project" value="UniProtKB-UniRule"/>
</dbReference>
<protein>
    <recommendedName>
        <fullName evidence="4">Xylulose kinase</fullName>
        <ecNumber evidence="4">2.7.1.17</ecNumber>
    </recommendedName>
</protein>
<accession>A0A9N9S9A8</accession>
<keyword evidence="4" id="KW-0067">ATP-binding</keyword>
<dbReference type="GO" id="GO:0005829">
    <property type="term" value="C:cytosol"/>
    <property type="evidence" value="ECO:0007669"/>
    <property type="project" value="TreeGrafter"/>
</dbReference>
<keyword evidence="4" id="KW-0547">Nucleotide-binding</keyword>
<dbReference type="PANTHER" id="PTHR10196">
    <property type="entry name" value="SUGAR KINASE"/>
    <property type="match status" value="1"/>
</dbReference>
<evidence type="ECO:0000259" key="5">
    <source>
        <dbReference type="Pfam" id="PF00370"/>
    </source>
</evidence>
<dbReference type="InterPro" id="IPR043129">
    <property type="entry name" value="ATPase_NBD"/>
</dbReference>
<keyword evidence="2 4" id="KW-0808">Transferase</keyword>
<evidence type="ECO:0000256" key="1">
    <source>
        <dbReference type="ARBA" id="ARBA00009156"/>
    </source>
</evidence>
<proteinExistence type="inferred from homology"/>
<dbReference type="GO" id="GO:0042732">
    <property type="term" value="P:D-xylose metabolic process"/>
    <property type="evidence" value="ECO:0007669"/>
    <property type="project" value="UniProtKB-UniRule"/>
</dbReference>
<keyword evidence="4" id="KW-0859">Xylose metabolism</keyword>
<dbReference type="Gene3D" id="3.30.420.40">
    <property type="match status" value="2"/>
</dbReference>
<dbReference type="InterPro" id="IPR000577">
    <property type="entry name" value="Carb_kinase_FGGY"/>
</dbReference>
<evidence type="ECO:0000313" key="8">
    <source>
        <dbReference type="Proteomes" id="UP001153620"/>
    </source>
</evidence>
<organism evidence="7 8">
    <name type="scientific">Chironomus riparius</name>
    <dbReference type="NCBI Taxonomy" id="315576"/>
    <lineage>
        <taxon>Eukaryota</taxon>
        <taxon>Metazoa</taxon>
        <taxon>Ecdysozoa</taxon>
        <taxon>Arthropoda</taxon>
        <taxon>Hexapoda</taxon>
        <taxon>Insecta</taxon>
        <taxon>Pterygota</taxon>
        <taxon>Neoptera</taxon>
        <taxon>Endopterygota</taxon>
        <taxon>Diptera</taxon>
        <taxon>Nematocera</taxon>
        <taxon>Chironomoidea</taxon>
        <taxon>Chironomidae</taxon>
        <taxon>Chironominae</taxon>
        <taxon>Chironomus</taxon>
    </lineage>
</organism>
<comment type="function">
    <text evidence="4">Phosphorylates D-xylulose to produce D-xylulose 5-phosphate, a molecule that may play an important role in the regulation of glucose metabolism and lipogenesis.</text>
</comment>
<dbReference type="Pfam" id="PF00370">
    <property type="entry name" value="FGGY_N"/>
    <property type="match status" value="1"/>
</dbReference>
<dbReference type="Pfam" id="PF02782">
    <property type="entry name" value="FGGY_C"/>
    <property type="match status" value="1"/>
</dbReference>
<dbReference type="PANTHER" id="PTHR10196:SF57">
    <property type="entry name" value="XYLULOSE KINASE"/>
    <property type="match status" value="1"/>
</dbReference>
<evidence type="ECO:0000256" key="3">
    <source>
        <dbReference type="ARBA" id="ARBA00022777"/>
    </source>
</evidence>
<dbReference type="CDD" id="cd07776">
    <property type="entry name" value="ASKHA_NBD_FGGY_SpXK-like"/>
    <property type="match status" value="1"/>
</dbReference>
<keyword evidence="4" id="KW-0119">Carbohydrate metabolism</keyword>